<dbReference type="InterPro" id="IPR000847">
    <property type="entry name" value="LysR_HTH_N"/>
</dbReference>
<dbReference type="GO" id="GO:0003677">
    <property type="term" value="F:DNA binding"/>
    <property type="evidence" value="ECO:0007669"/>
    <property type="project" value="UniProtKB-KW"/>
</dbReference>
<dbReference type="Pfam" id="PF03466">
    <property type="entry name" value="LysR_substrate"/>
    <property type="match status" value="1"/>
</dbReference>
<proteinExistence type="inferred from homology"/>
<dbReference type="SUPFAM" id="SSF46785">
    <property type="entry name" value="Winged helix' DNA-binding domain"/>
    <property type="match status" value="1"/>
</dbReference>
<evidence type="ECO:0000256" key="1">
    <source>
        <dbReference type="ARBA" id="ARBA00009437"/>
    </source>
</evidence>
<dbReference type="PANTHER" id="PTHR30346">
    <property type="entry name" value="TRANSCRIPTIONAL DUAL REGULATOR HCAR-RELATED"/>
    <property type="match status" value="1"/>
</dbReference>
<dbReference type="SUPFAM" id="SSF53850">
    <property type="entry name" value="Periplasmic binding protein-like II"/>
    <property type="match status" value="1"/>
</dbReference>
<dbReference type="FunFam" id="1.10.10.10:FF:000001">
    <property type="entry name" value="LysR family transcriptional regulator"/>
    <property type="match status" value="1"/>
</dbReference>
<dbReference type="Gene3D" id="1.10.10.10">
    <property type="entry name" value="Winged helix-like DNA-binding domain superfamily/Winged helix DNA-binding domain"/>
    <property type="match status" value="1"/>
</dbReference>
<dbReference type="Gene3D" id="3.40.190.10">
    <property type="entry name" value="Periplasmic binding protein-like II"/>
    <property type="match status" value="2"/>
</dbReference>
<name>A0A840NF59_9PSEU</name>
<dbReference type="PANTHER" id="PTHR30346:SF29">
    <property type="entry name" value="LYSR SUBSTRATE-BINDING"/>
    <property type="match status" value="1"/>
</dbReference>
<keyword evidence="4" id="KW-0804">Transcription</keyword>
<keyword evidence="7" id="KW-1185">Reference proteome</keyword>
<protein>
    <submittedName>
        <fullName evidence="6">DNA-binding transcriptional LysR family regulator</fullName>
    </submittedName>
</protein>
<keyword evidence="2" id="KW-0805">Transcription regulation</keyword>
<gene>
    <name evidence="6" type="ORF">BJ969_001991</name>
</gene>
<evidence type="ECO:0000313" key="7">
    <source>
        <dbReference type="Proteomes" id="UP000580474"/>
    </source>
</evidence>
<dbReference type="GO" id="GO:0032993">
    <property type="term" value="C:protein-DNA complex"/>
    <property type="evidence" value="ECO:0007669"/>
    <property type="project" value="TreeGrafter"/>
</dbReference>
<dbReference type="InterPro" id="IPR036390">
    <property type="entry name" value="WH_DNA-bd_sf"/>
</dbReference>
<evidence type="ECO:0000256" key="3">
    <source>
        <dbReference type="ARBA" id="ARBA00023125"/>
    </source>
</evidence>
<reference evidence="6 7" key="1">
    <citation type="submission" date="2020-08" db="EMBL/GenBank/DDBJ databases">
        <title>Sequencing the genomes of 1000 actinobacteria strains.</title>
        <authorList>
            <person name="Klenk H.-P."/>
        </authorList>
    </citation>
    <scope>NUCLEOTIDE SEQUENCE [LARGE SCALE GENOMIC DNA]</scope>
    <source>
        <strain evidence="6 7">DSM 45582</strain>
    </source>
</reference>
<dbReference type="InterPro" id="IPR005119">
    <property type="entry name" value="LysR_subst-bd"/>
</dbReference>
<sequence length="300" mass="31437">MPELTLTSLRVVVEVARCGSFTAAAEALGYTQSAISRQVGAAEHAAGAALFARHARGVRPTAAGEVLLRHARRVVAHLEAADLEIAGLRDRLAGRLVVGSYPTAAAVLVPRAIARLRTAHPALVVDLRESGSPAQVRRLRARRIEVAVIAVGDGLPDYDVDGLHAEPLGPGPGLGIAVSDEHPFAAREQVDVAELAGQAWIVGSGGADEPQFGAWPTLAAPEIAHRSASWQTRLGMVAAGLGISLLPGMAADAAPRGVTWVRVHDPEFVRRRETMLLTAADRSPAADAFARAVHDELAAR</sequence>
<evidence type="ECO:0000313" key="6">
    <source>
        <dbReference type="EMBL" id="MBB5068903.1"/>
    </source>
</evidence>
<dbReference type="RefSeq" id="WP_184478663.1">
    <property type="nucleotide sequence ID" value="NZ_JACHIV010000001.1"/>
</dbReference>
<comment type="caution">
    <text evidence="6">The sequence shown here is derived from an EMBL/GenBank/DDBJ whole genome shotgun (WGS) entry which is preliminary data.</text>
</comment>
<dbReference type="InterPro" id="IPR036388">
    <property type="entry name" value="WH-like_DNA-bd_sf"/>
</dbReference>
<evidence type="ECO:0000256" key="4">
    <source>
        <dbReference type="ARBA" id="ARBA00023163"/>
    </source>
</evidence>
<organism evidence="6 7">
    <name type="scientific">Saccharopolyspora gloriosae</name>
    <dbReference type="NCBI Taxonomy" id="455344"/>
    <lineage>
        <taxon>Bacteria</taxon>
        <taxon>Bacillati</taxon>
        <taxon>Actinomycetota</taxon>
        <taxon>Actinomycetes</taxon>
        <taxon>Pseudonocardiales</taxon>
        <taxon>Pseudonocardiaceae</taxon>
        <taxon>Saccharopolyspora</taxon>
    </lineage>
</organism>
<dbReference type="GO" id="GO:0003700">
    <property type="term" value="F:DNA-binding transcription factor activity"/>
    <property type="evidence" value="ECO:0007669"/>
    <property type="project" value="InterPro"/>
</dbReference>
<evidence type="ECO:0000256" key="2">
    <source>
        <dbReference type="ARBA" id="ARBA00023015"/>
    </source>
</evidence>
<evidence type="ECO:0000259" key="5">
    <source>
        <dbReference type="PROSITE" id="PS50931"/>
    </source>
</evidence>
<dbReference type="AlphaFoldDB" id="A0A840NF59"/>
<dbReference type="EMBL" id="JACHIV010000001">
    <property type="protein sequence ID" value="MBB5068903.1"/>
    <property type="molecule type" value="Genomic_DNA"/>
</dbReference>
<dbReference type="PROSITE" id="PS50931">
    <property type="entry name" value="HTH_LYSR"/>
    <property type="match status" value="1"/>
</dbReference>
<keyword evidence="3 6" id="KW-0238">DNA-binding</keyword>
<accession>A0A840NF59</accession>
<feature type="domain" description="HTH lysR-type" evidence="5">
    <location>
        <begin position="4"/>
        <end position="61"/>
    </location>
</feature>
<comment type="similarity">
    <text evidence="1">Belongs to the LysR transcriptional regulatory family.</text>
</comment>
<dbReference type="Proteomes" id="UP000580474">
    <property type="component" value="Unassembled WGS sequence"/>
</dbReference>
<dbReference type="Pfam" id="PF00126">
    <property type="entry name" value="HTH_1"/>
    <property type="match status" value="1"/>
</dbReference>